<dbReference type="EMBL" id="JBHLXP010000001">
    <property type="protein sequence ID" value="MFC0046924.1"/>
    <property type="molecule type" value="Genomic_DNA"/>
</dbReference>
<proteinExistence type="predicted"/>
<dbReference type="EC" id="3.5.-.-" evidence="3"/>
<dbReference type="Gene3D" id="2.30.40.10">
    <property type="entry name" value="Urease, subunit C, domain 1"/>
    <property type="match status" value="1"/>
</dbReference>
<name>A0ABV6B7S1_9GAMM</name>
<gene>
    <name evidence="3" type="ORF">ACFFJP_01310</name>
</gene>
<evidence type="ECO:0000313" key="3">
    <source>
        <dbReference type="EMBL" id="MFC0046924.1"/>
    </source>
</evidence>
<reference evidence="3 4" key="1">
    <citation type="submission" date="2024-09" db="EMBL/GenBank/DDBJ databases">
        <authorList>
            <person name="Sun Q."/>
            <person name="Mori K."/>
        </authorList>
    </citation>
    <scope>NUCLEOTIDE SEQUENCE [LARGE SCALE GENOMIC DNA]</scope>
    <source>
        <strain evidence="3 4">KCTC 23315</strain>
    </source>
</reference>
<dbReference type="Gene3D" id="3.10.310.70">
    <property type="match status" value="1"/>
</dbReference>
<dbReference type="SUPFAM" id="SSF51338">
    <property type="entry name" value="Composite domain of metallo-dependent hydrolases"/>
    <property type="match status" value="1"/>
</dbReference>
<dbReference type="InterPro" id="IPR011059">
    <property type="entry name" value="Metal-dep_hydrolase_composite"/>
</dbReference>
<dbReference type="GO" id="GO:0016787">
    <property type="term" value="F:hydrolase activity"/>
    <property type="evidence" value="ECO:0007669"/>
    <property type="project" value="UniProtKB-KW"/>
</dbReference>
<dbReference type="InterPro" id="IPR033932">
    <property type="entry name" value="YtcJ-like"/>
</dbReference>
<dbReference type="Gene3D" id="3.20.20.140">
    <property type="entry name" value="Metal-dependent hydrolases"/>
    <property type="match status" value="1"/>
</dbReference>
<dbReference type="PANTHER" id="PTHR22642:SF2">
    <property type="entry name" value="PROTEIN LONG AFTER FAR-RED 3"/>
    <property type="match status" value="1"/>
</dbReference>
<feature type="signal peptide" evidence="1">
    <location>
        <begin position="1"/>
        <end position="27"/>
    </location>
</feature>
<dbReference type="RefSeq" id="WP_377239636.1">
    <property type="nucleotide sequence ID" value="NZ_JBHLXP010000001.1"/>
</dbReference>
<keyword evidence="1" id="KW-0732">Signal</keyword>
<keyword evidence="3" id="KW-0378">Hydrolase</keyword>
<dbReference type="Proteomes" id="UP001589813">
    <property type="component" value="Unassembled WGS sequence"/>
</dbReference>
<dbReference type="PANTHER" id="PTHR22642">
    <property type="entry name" value="IMIDAZOLONEPROPIONASE"/>
    <property type="match status" value="1"/>
</dbReference>
<organism evidence="3 4">
    <name type="scientific">Rheinheimera tilapiae</name>
    <dbReference type="NCBI Taxonomy" id="875043"/>
    <lineage>
        <taxon>Bacteria</taxon>
        <taxon>Pseudomonadati</taxon>
        <taxon>Pseudomonadota</taxon>
        <taxon>Gammaproteobacteria</taxon>
        <taxon>Chromatiales</taxon>
        <taxon>Chromatiaceae</taxon>
        <taxon>Rheinheimera</taxon>
    </lineage>
</organism>
<dbReference type="Pfam" id="PF07969">
    <property type="entry name" value="Amidohydro_3"/>
    <property type="match status" value="1"/>
</dbReference>
<protein>
    <submittedName>
        <fullName evidence="3">Amidohydrolase</fullName>
        <ecNumber evidence="3">3.5.-.-</ecNumber>
    </submittedName>
</protein>
<dbReference type="SUPFAM" id="SSF51556">
    <property type="entry name" value="Metallo-dependent hydrolases"/>
    <property type="match status" value="1"/>
</dbReference>
<feature type="chain" id="PRO_5046476494" evidence="1">
    <location>
        <begin position="28"/>
        <end position="559"/>
    </location>
</feature>
<dbReference type="InterPro" id="IPR013108">
    <property type="entry name" value="Amidohydro_3"/>
</dbReference>
<accession>A0ABV6B7S1</accession>
<evidence type="ECO:0000256" key="1">
    <source>
        <dbReference type="SAM" id="SignalP"/>
    </source>
</evidence>
<evidence type="ECO:0000259" key="2">
    <source>
        <dbReference type="Pfam" id="PF07969"/>
    </source>
</evidence>
<keyword evidence="4" id="KW-1185">Reference proteome</keyword>
<evidence type="ECO:0000313" key="4">
    <source>
        <dbReference type="Proteomes" id="UP001589813"/>
    </source>
</evidence>
<feature type="domain" description="Amidohydrolase 3" evidence="2">
    <location>
        <begin position="78"/>
        <end position="553"/>
    </location>
</feature>
<dbReference type="InterPro" id="IPR032466">
    <property type="entry name" value="Metal_Hydrolase"/>
</dbReference>
<comment type="caution">
    <text evidence="3">The sequence shown here is derived from an EMBL/GenBank/DDBJ whole genome shotgun (WGS) entry which is preliminary data.</text>
</comment>
<sequence>MSCLSRRQSLLALLISGSLTLSATAGAAPVLITNIKGYGFDEQRQLLSFNELVFDDASGKVLARGQGIAKDYPDASKIDGMGRTLLPGLIDGHGHVLGLGQNLSQVDLRESSSEAQAVAKTAAFAKANPQAQWILGRGWNQVLWPSQQFPGKQLLDEVIKDKPVWLSRVDGHAGWANSKALQLAGISKDSIDPPGGQIIRDANGEPTGVLIDNAMLLLEKQIPAINEAERVSALNAAFAHLLSLGITSTHDAGIDAANLATYQQLRAAKQLPLRLYPMLSATDPALEAWLKAGPVDDPLDLLDVRSVKIYGDGALGSRGAALLAPYSDKPKETGLLVTQPDKLTAVMKLTIDAGFQANVHAIGDYANQLALDRFESLQTEVQRKAGRHRIEHAQIVAPKDLPRFAKLHVLPSMQPTHATSDKNMAGDRLGVARLRGAYAWRSLVDDGNRIVGGSDYPVELANPFFGIHAAVTRQDQQNQPAGGWLPEQKLTLVEALRSFSVDAAYGAFQDQSMGSLAPGMWADFILVDRDIVKVAPEQLWQTKVLATYVGGELKYQFRE</sequence>
<dbReference type="CDD" id="cd01300">
    <property type="entry name" value="YtcJ_like"/>
    <property type="match status" value="1"/>
</dbReference>